<keyword evidence="4" id="KW-1185">Reference proteome</keyword>
<feature type="compositionally biased region" description="Basic and acidic residues" evidence="1">
    <location>
        <begin position="366"/>
        <end position="378"/>
    </location>
</feature>
<dbReference type="RefSeq" id="XP_043002280.1">
    <property type="nucleotide sequence ID" value="XM_043160324.1"/>
</dbReference>
<dbReference type="Proteomes" id="UP001049176">
    <property type="component" value="Chromosome 11"/>
</dbReference>
<sequence>MADTSTYNHFYNSFGDNGSPEKLVISPLDVPYSPDLTVFPCYSDDDLGDLPLLYPSSSPDSTQSSLGSSNETIISELQNLIRARCLELHTISGHHHPEDRDPTTSPLKSFPPQVFLKPPRGDLERDHTEYPSPFLPVLPSKMLEDYHALQEVLCTPSASPQRKIGAADHSTSHHISPLADIANLNHSPKTPFDRALDIFSDLLSSSDSPVLHRSPDLLKGPSGNVCASVVQNNGTGSPLSPSSPISFIESAKDDCFSHCIKGHNVKTPTRTTPSLSARPSTSPLTPISDGMELASNLPPKLKIKIKPSFTNSTVSSTKRKTDQNHDPSPSKRTRFSVRRLLRETQIQATLTDPVDANTSAPIVSGSEKKFRTSIKDNDSQVSHPPARRQKAQVADQIVPSSSRPLVRSASVDREMPVTTHSYTQRSFSHPIRPGNFIEVSPDLSLFYRRFPASSYFKTNDAESPFTLFRVINPGGTYNPPKSAFDLYTPRFVKGKGRDKVGLCPICIESVERGGEGKALWFAMKFSAYNYHMQYMHGISAASALPFLPPLAFRISKRPRAMKTEKTVIKEGKCHQCQKWIPVEGVKDMEVKVKEIFWWKHAAACHNASSASLGFGDQGSSDVFEQDYVYRTLKEMELEADDEVDPGGSLDKKHV</sequence>
<dbReference type="PANTHER" id="PTHR28125:SF2">
    <property type="entry name" value="MEIOTIC EXPRESSION UP-REGULATED PROTEIN 26"/>
    <property type="match status" value="1"/>
</dbReference>
<comment type="caution">
    <text evidence="3">The sequence shown here is derived from an EMBL/GenBank/DDBJ whole genome shotgun (WGS) entry which is preliminary data.</text>
</comment>
<reference evidence="3" key="1">
    <citation type="journal article" date="2021" name="Genome Biol. Evol.">
        <title>The assembled and annotated genome of the fairy-ring fungus Marasmius oreades.</title>
        <authorList>
            <person name="Hiltunen M."/>
            <person name="Ament-Velasquez S.L."/>
            <person name="Johannesson H."/>
        </authorList>
    </citation>
    <scope>NUCLEOTIDE SEQUENCE</scope>
    <source>
        <strain evidence="3">03SP1</strain>
    </source>
</reference>
<evidence type="ECO:0000313" key="3">
    <source>
        <dbReference type="EMBL" id="KAG7085809.1"/>
    </source>
</evidence>
<feature type="compositionally biased region" description="Polar residues" evidence="1">
    <location>
        <begin position="344"/>
        <end position="361"/>
    </location>
</feature>
<name>A0A9P7RLM0_9AGAR</name>
<dbReference type="OrthoDB" id="5595379at2759"/>
<gene>
    <name evidence="3" type="ORF">E1B28_003347</name>
</gene>
<dbReference type="Pfam" id="PF14616">
    <property type="entry name" value="Rua1_C"/>
    <property type="match status" value="1"/>
</dbReference>
<evidence type="ECO:0000259" key="2">
    <source>
        <dbReference type="Pfam" id="PF14616"/>
    </source>
</evidence>
<dbReference type="PANTHER" id="PTHR28125">
    <property type="entry name" value="MEIOTIC EXPRESSION UP-REGULATED PROTEIN 26"/>
    <property type="match status" value="1"/>
</dbReference>
<evidence type="ECO:0000313" key="4">
    <source>
        <dbReference type="Proteomes" id="UP001049176"/>
    </source>
</evidence>
<protein>
    <recommendedName>
        <fullName evidence="2">Transcription regulator Rua1 C-terminal domain-containing protein</fullName>
    </recommendedName>
</protein>
<feature type="domain" description="Transcription regulator Rua1 C-terminal" evidence="2">
    <location>
        <begin position="483"/>
        <end position="605"/>
    </location>
</feature>
<feature type="compositionally biased region" description="Basic and acidic residues" evidence="1">
    <location>
        <begin position="319"/>
        <end position="329"/>
    </location>
</feature>
<evidence type="ECO:0000256" key="1">
    <source>
        <dbReference type="SAM" id="MobiDB-lite"/>
    </source>
</evidence>
<dbReference type="InterPro" id="IPR028012">
    <property type="entry name" value="Rua1_C"/>
</dbReference>
<proteinExistence type="predicted"/>
<feature type="region of interest" description="Disordered" evidence="1">
    <location>
        <begin position="267"/>
        <end position="291"/>
    </location>
</feature>
<feature type="region of interest" description="Disordered" evidence="1">
    <location>
        <begin position="305"/>
        <end position="414"/>
    </location>
</feature>
<dbReference type="AlphaFoldDB" id="A0A9P7RLM0"/>
<feature type="compositionally biased region" description="Polar residues" evidence="1">
    <location>
        <begin position="267"/>
        <end position="285"/>
    </location>
</feature>
<organism evidence="3 4">
    <name type="scientific">Marasmius oreades</name>
    <name type="common">fairy-ring Marasmius</name>
    <dbReference type="NCBI Taxonomy" id="181124"/>
    <lineage>
        <taxon>Eukaryota</taxon>
        <taxon>Fungi</taxon>
        <taxon>Dikarya</taxon>
        <taxon>Basidiomycota</taxon>
        <taxon>Agaricomycotina</taxon>
        <taxon>Agaricomycetes</taxon>
        <taxon>Agaricomycetidae</taxon>
        <taxon>Agaricales</taxon>
        <taxon>Marasmiineae</taxon>
        <taxon>Marasmiaceae</taxon>
        <taxon>Marasmius</taxon>
    </lineage>
</organism>
<feature type="region of interest" description="Disordered" evidence="1">
    <location>
        <begin position="93"/>
        <end position="122"/>
    </location>
</feature>
<dbReference type="GeneID" id="66072423"/>
<accession>A0A9P7RLM0</accession>
<dbReference type="EMBL" id="CM032191">
    <property type="protein sequence ID" value="KAG7085809.1"/>
    <property type="molecule type" value="Genomic_DNA"/>
</dbReference>